<dbReference type="SUPFAM" id="SSF50993">
    <property type="entry name" value="Peptidase/esterase 'gauge' domain"/>
    <property type="match status" value="1"/>
</dbReference>
<dbReference type="PANTHER" id="PTHR42881:SF2">
    <property type="entry name" value="PROLYL ENDOPEPTIDASE"/>
    <property type="match status" value="1"/>
</dbReference>
<evidence type="ECO:0000259" key="7">
    <source>
        <dbReference type="Pfam" id="PF02897"/>
    </source>
</evidence>
<feature type="domain" description="Peptidase S9 prolyl oligopeptidase catalytic" evidence="6">
    <location>
        <begin position="509"/>
        <end position="714"/>
    </location>
</feature>
<evidence type="ECO:0000256" key="4">
    <source>
        <dbReference type="ARBA" id="ARBA00022801"/>
    </source>
</evidence>
<accession>A0ABS1FUP9</accession>
<dbReference type="InterPro" id="IPR023302">
    <property type="entry name" value="Pept_S9A_N"/>
</dbReference>
<protein>
    <recommendedName>
        <fullName evidence="2">prolyl oligopeptidase</fullName>
        <ecNumber evidence="2">3.4.21.26</ecNumber>
    </recommendedName>
</protein>
<dbReference type="SUPFAM" id="SSF53474">
    <property type="entry name" value="alpha/beta-Hydrolases"/>
    <property type="match status" value="1"/>
</dbReference>
<dbReference type="EC" id="3.4.21.26" evidence="2"/>
<gene>
    <name evidence="8" type="ORF">JHL15_10305</name>
</gene>
<dbReference type="PANTHER" id="PTHR42881">
    <property type="entry name" value="PROLYL ENDOPEPTIDASE"/>
    <property type="match status" value="1"/>
</dbReference>
<evidence type="ECO:0000256" key="2">
    <source>
        <dbReference type="ARBA" id="ARBA00011897"/>
    </source>
</evidence>
<name>A0ABS1FUP9_9FLAO</name>
<keyword evidence="9" id="KW-1185">Reference proteome</keyword>
<sequence length="721" mass="82523">MKKVIFIIISFWLFSIYGQKTNLAPTLSVTDVYHGIKIIDPYRNLENLKDETTMAWMKSQTDYTNSILNQLPKRAYYLKKRLEFDKRQGYSISDLKITGNDKYFYLKKNATEKIAKLYFRDGFQGKEQLLYSPSSFISTYSTSNNHEFVINYISPSKDGSRIAIAMSENGKEMSEMVILNVNDKTTLPEIITNIQPSNVGGVQWLDDNNAFLYVYYPEMDTKSKIYNKNTETILYKIGTDPKNRKDIFSTKNNPELHISDSKYPIILDYNDQYYIGMILDYDEYRKTYIIPKEDLLAGKKNWKQFYGKDDKVRSLQLLDQSALFLSKYDSPNYKLCKTDVKKPNFKTPEILIPERKDEVIKSFKVTTDGIYYTTTKNGVESKLYFYKDGKDQQILLPYSSGDIEMQVKDEKSSDIWITCSGWANDKQRFKYNIKNNTFKTENLVPSIDYPEFKDIVVEEQVVKSRDGEEIPISLIYNKNLKKDGKAPLLIDAYGAYGISRSPFFARIYLLWAGEGGIFAVAHVRGGGEKGEKWRLGGHKNTKPNSWKDLIDCTEYLIKEKYSSKEKIAIWGASAGGITVGRAMTERPDLFKAVILEVGMVNAVRDEIAPNSNIEEFGSVKDPAEFKDLLEMDAYLHIKKGIKYPSTLITGGINDERVAVWEPAKFAAKLIKDDESKNPILLQVDFEGGHGNNTAIIHAHSNLSDIFAFAAWQLGIPGYQPK</sequence>
<organism evidence="8 9">
    <name type="scientific">Chryseobacterium paridis</name>
    <dbReference type="NCBI Taxonomy" id="2800328"/>
    <lineage>
        <taxon>Bacteria</taxon>
        <taxon>Pseudomonadati</taxon>
        <taxon>Bacteroidota</taxon>
        <taxon>Flavobacteriia</taxon>
        <taxon>Flavobacteriales</taxon>
        <taxon>Weeksellaceae</taxon>
        <taxon>Chryseobacterium group</taxon>
        <taxon>Chryseobacterium</taxon>
    </lineage>
</organism>
<dbReference type="Proteomes" id="UP000628669">
    <property type="component" value="Unassembled WGS sequence"/>
</dbReference>
<dbReference type="InterPro" id="IPR051167">
    <property type="entry name" value="Prolyl_oligopep/macrocyclase"/>
</dbReference>
<evidence type="ECO:0000256" key="5">
    <source>
        <dbReference type="ARBA" id="ARBA00022825"/>
    </source>
</evidence>
<proteinExistence type="predicted"/>
<dbReference type="InterPro" id="IPR002470">
    <property type="entry name" value="Peptidase_S9A"/>
</dbReference>
<dbReference type="Pfam" id="PF02897">
    <property type="entry name" value="Peptidase_S9_N"/>
    <property type="match status" value="1"/>
</dbReference>
<evidence type="ECO:0000313" key="9">
    <source>
        <dbReference type="Proteomes" id="UP000628669"/>
    </source>
</evidence>
<keyword evidence="4" id="KW-0378">Hydrolase</keyword>
<dbReference type="InterPro" id="IPR029058">
    <property type="entry name" value="AB_hydrolase_fold"/>
</dbReference>
<evidence type="ECO:0000256" key="1">
    <source>
        <dbReference type="ARBA" id="ARBA00001070"/>
    </source>
</evidence>
<dbReference type="Gene3D" id="3.40.50.1820">
    <property type="entry name" value="alpha/beta hydrolase"/>
    <property type="match status" value="1"/>
</dbReference>
<feature type="domain" description="Peptidase S9A N-terminal" evidence="7">
    <location>
        <begin position="29"/>
        <end position="437"/>
    </location>
</feature>
<keyword evidence="3" id="KW-0645">Protease</keyword>
<dbReference type="PRINTS" id="PR00862">
    <property type="entry name" value="PROLIGOPTASE"/>
</dbReference>
<dbReference type="InterPro" id="IPR001375">
    <property type="entry name" value="Peptidase_S9_cat"/>
</dbReference>
<dbReference type="Pfam" id="PF00326">
    <property type="entry name" value="Peptidase_S9"/>
    <property type="match status" value="1"/>
</dbReference>
<dbReference type="EMBL" id="JAENHK010000010">
    <property type="protein sequence ID" value="MBK1896144.1"/>
    <property type="molecule type" value="Genomic_DNA"/>
</dbReference>
<keyword evidence="5" id="KW-0720">Serine protease</keyword>
<dbReference type="RefSeq" id="WP_200245556.1">
    <property type="nucleotide sequence ID" value="NZ_JAENHK010000010.1"/>
</dbReference>
<evidence type="ECO:0000256" key="3">
    <source>
        <dbReference type="ARBA" id="ARBA00022670"/>
    </source>
</evidence>
<evidence type="ECO:0000313" key="8">
    <source>
        <dbReference type="EMBL" id="MBK1896144.1"/>
    </source>
</evidence>
<reference evidence="9" key="1">
    <citation type="submission" date="2021-01" db="EMBL/GenBank/DDBJ databases">
        <title>Genome public.</title>
        <authorList>
            <person name="Liu C."/>
            <person name="Sun Q."/>
        </authorList>
    </citation>
    <scope>NUCLEOTIDE SEQUENCE [LARGE SCALE GENOMIC DNA]</scope>
    <source>
        <strain evidence="9">YIM B02567</strain>
    </source>
</reference>
<dbReference type="Gene3D" id="2.130.10.120">
    <property type="entry name" value="Prolyl oligopeptidase, N-terminal domain"/>
    <property type="match status" value="1"/>
</dbReference>
<comment type="caution">
    <text evidence="8">The sequence shown here is derived from an EMBL/GenBank/DDBJ whole genome shotgun (WGS) entry which is preliminary data.</text>
</comment>
<evidence type="ECO:0000259" key="6">
    <source>
        <dbReference type="Pfam" id="PF00326"/>
    </source>
</evidence>
<comment type="catalytic activity">
    <reaction evidence="1">
        <text>Hydrolysis of Pro-|-Xaa &gt;&gt; Ala-|-Xaa in oligopeptides.</text>
        <dbReference type="EC" id="3.4.21.26"/>
    </reaction>
</comment>